<evidence type="ECO:0000313" key="1">
    <source>
        <dbReference type="EMBL" id="VDI07152.1"/>
    </source>
</evidence>
<sequence>IAGGGEHLHRGAASEYICLPKDPNLITNSKTQNPHGEASYLYGAEYEDNVFGPKRMQNDVPCAICYTIINLLF</sequence>
<keyword evidence="2" id="KW-1185">Reference proteome</keyword>
<comment type="caution">
    <text evidence="1">The sequence shown here is derived from an EMBL/GenBank/DDBJ whole genome shotgun (WGS) entry which is preliminary data.</text>
</comment>
<feature type="non-terminal residue" evidence="1">
    <location>
        <position position="1"/>
    </location>
</feature>
<protein>
    <submittedName>
        <fullName evidence="1">Uncharacterized protein</fullName>
    </submittedName>
</protein>
<reference evidence="1" key="1">
    <citation type="submission" date="2018-11" db="EMBL/GenBank/DDBJ databases">
        <authorList>
            <person name="Alioto T."/>
            <person name="Alioto T."/>
        </authorList>
    </citation>
    <scope>NUCLEOTIDE SEQUENCE</scope>
</reference>
<dbReference type="EMBL" id="UYJE01002022">
    <property type="protein sequence ID" value="VDI07152.1"/>
    <property type="molecule type" value="Genomic_DNA"/>
</dbReference>
<dbReference type="Proteomes" id="UP000596742">
    <property type="component" value="Unassembled WGS sequence"/>
</dbReference>
<dbReference type="AlphaFoldDB" id="A0A8B6CLS0"/>
<evidence type="ECO:0000313" key="2">
    <source>
        <dbReference type="Proteomes" id="UP000596742"/>
    </source>
</evidence>
<proteinExistence type="predicted"/>
<organism evidence="1 2">
    <name type="scientific">Mytilus galloprovincialis</name>
    <name type="common">Mediterranean mussel</name>
    <dbReference type="NCBI Taxonomy" id="29158"/>
    <lineage>
        <taxon>Eukaryota</taxon>
        <taxon>Metazoa</taxon>
        <taxon>Spiralia</taxon>
        <taxon>Lophotrochozoa</taxon>
        <taxon>Mollusca</taxon>
        <taxon>Bivalvia</taxon>
        <taxon>Autobranchia</taxon>
        <taxon>Pteriomorphia</taxon>
        <taxon>Mytilida</taxon>
        <taxon>Mytiloidea</taxon>
        <taxon>Mytilidae</taxon>
        <taxon>Mytilinae</taxon>
        <taxon>Mytilus</taxon>
    </lineage>
</organism>
<name>A0A8B6CLS0_MYTGA</name>
<gene>
    <name evidence="1" type="ORF">MGAL_10B061081</name>
</gene>
<dbReference type="OrthoDB" id="6086925at2759"/>
<accession>A0A8B6CLS0</accession>